<dbReference type="GO" id="GO:0005886">
    <property type="term" value="C:plasma membrane"/>
    <property type="evidence" value="ECO:0007669"/>
    <property type="project" value="UniProtKB-SubCell"/>
</dbReference>
<keyword evidence="2 8" id="KW-0812">Transmembrane</keyword>
<organism evidence="10 11">
    <name type="scientific">Thalassobacillus cyri</name>
    <dbReference type="NCBI Taxonomy" id="571932"/>
    <lineage>
        <taxon>Bacteria</taxon>
        <taxon>Bacillati</taxon>
        <taxon>Bacillota</taxon>
        <taxon>Bacilli</taxon>
        <taxon>Bacillales</taxon>
        <taxon>Bacillaceae</taxon>
        <taxon>Thalassobacillus</taxon>
    </lineage>
</organism>
<feature type="transmembrane region" description="Helical" evidence="9">
    <location>
        <begin position="6"/>
        <end position="22"/>
    </location>
</feature>
<dbReference type="GO" id="GO:0005940">
    <property type="term" value="C:septin ring"/>
    <property type="evidence" value="ECO:0007669"/>
    <property type="project" value="InterPro"/>
</dbReference>
<sequence>MEYLIGIILVVIGIIIYGLIARKKIYDEVDRLENWKMDIMNRKVTEELSKVKNLNLSGETHEKFETWRERWDSILTQELPNLEEDLFDVEEAADRYRFRKAKQKIQLVEKKLENTEMDIEKIFNELEQLLESEESSRQEVEQIEPVIKQLKKELIQNRHKYGKAYRGFDEEVNAIQQMLNDYQQLVEQGDYMEAKQLVHQLKISLEELQHRISAFPLLYKKCRQEVPTQLDEILAGMAEMKEEGFRLNHLGFEKEIHNHRETLAGCLTVMEQSSIDGVENSITEIEERIQEIYQLLEKEAIARNNIEKQYEPYQRVLEESEQILLATKEEVKELQRTYHFENEDVEKQQLLEKWMIKIKKQFLDFQKKLEDDTTSYTELQAKLEDCQKQLEELQGEHKDFSDRIRALRKDENEAKEKLVTMQQSLLDINRKLNKSNMPGIPEELAVELNQAHEELNKVFMTLEQQPLEMTKVNAALDDASAKISNVTEAASNTMDQAQLAEYVIQYGNRYRSQYPLIAARLSEAEREFRSYHYDTALEQATEAIQEIDPDVLSRLETQQNVLV</sequence>
<keyword evidence="5 8" id="KW-0472">Membrane</keyword>
<reference evidence="10 11" key="1">
    <citation type="submission" date="2016-10" db="EMBL/GenBank/DDBJ databases">
        <authorList>
            <person name="de Groot N.N."/>
        </authorList>
    </citation>
    <scope>NUCLEOTIDE SEQUENCE [LARGE SCALE GENOMIC DNA]</scope>
    <source>
        <strain evidence="10 11">CCM7597</strain>
    </source>
</reference>
<evidence type="ECO:0000256" key="8">
    <source>
        <dbReference type="HAMAP-Rule" id="MF_00728"/>
    </source>
</evidence>
<protein>
    <recommendedName>
        <fullName evidence="8">Septation ring formation regulator EzrA</fullName>
    </recommendedName>
</protein>
<keyword evidence="8" id="KW-1003">Cell membrane</keyword>
<keyword evidence="6 8" id="KW-0717">Septation</keyword>
<dbReference type="EMBL" id="FNQR01000005">
    <property type="protein sequence ID" value="SEA48080.1"/>
    <property type="molecule type" value="Genomic_DNA"/>
</dbReference>
<feature type="coiled-coil region" evidence="8">
    <location>
        <begin position="98"/>
        <end position="143"/>
    </location>
</feature>
<feature type="topological domain" description="Cytoplasmic" evidence="8">
    <location>
        <begin position="22"/>
        <end position="563"/>
    </location>
</feature>
<comment type="function">
    <text evidence="8">Negative regulator of FtsZ ring formation; modulates the frequency and position of FtsZ ring formation. Inhibits FtsZ ring formation at polar sites. Interacts either with FtsZ or with one of its binding partners to promote depolymerization.</text>
</comment>
<dbReference type="OrthoDB" id="1654473at2"/>
<dbReference type="AlphaFoldDB" id="A0A1H4BIY2"/>
<comment type="subcellular location">
    <subcellularLocation>
        <location evidence="8">Cell membrane</location>
        <topology evidence="8">Single-pass membrane protein</topology>
    </subcellularLocation>
    <text evidence="8">Colocalized with FtsZ to the nascent septal site.</text>
</comment>
<dbReference type="Proteomes" id="UP000198584">
    <property type="component" value="Unassembled WGS sequence"/>
</dbReference>
<feature type="coiled-coil region" evidence="8">
    <location>
        <begin position="275"/>
        <end position="344"/>
    </location>
</feature>
<dbReference type="STRING" id="571932.SAMN05421743_10550"/>
<evidence type="ECO:0000313" key="10">
    <source>
        <dbReference type="EMBL" id="SEA48080.1"/>
    </source>
</evidence>
<evidence type="ECO:0000256" key="7">
    <source>
        <dbReference type="ARBA" id="ARBA00023306"/>
    </source>
</evidence>
<evidence type="ECO:0000256" key="1">
    <source>
        <dbReference type="ARBA" id="ARBA00022618"/>
    </source>
</evidence>
<keyword evidence="11" id="KW-1185">Reference proteome</keyword>
<dbReference type="Pfam" id="PF06160">
    <property type="entry name" value="EzrA"/>
    <property type="match status" value="1"/>
</dbReference>
<proteinExistence type="inferred from homology"/>
<name>A0A1H4BIY2_9BACI</name>
<feature type="coiled-coil region" evidence="8">
    <location>
        <begin position="369"/>
        <end position="465"/>
    </location>
</feature>
<dbReference type="GO" id="GO:0000917">
    <property type="term" value="P:division septum assembly"/>
    <property type="evidence" value="ECO:0007669"/>
    <property type="project" value="UniProtKB-KW"/>
</dbReference>
<accession>A0A1H4BIY2</accession>
<evidence type="ECO:0000256" key="5">
    <source>
        <dbReference type="ARBA" id="ARBA00023136"/>
    </source>
</evidence>
<keyword evidence="4 8" id="KW-0175">Coiled coil</keyword>
<dbReference type="NCBIfam" id="NF003413">
    <property type="entry name" value="PRK04778.1-7"/>
    <property type="match status" value="1"/>
</dbReference>
<dbReference type="GO" id="GO:0000921">
    <property type="term" value="P:septin ring assembly"/>
    <property type="evidence" value="ECO:0007669"/>
    <property type="project" value="InterPro"/>
</dbReference>
<keyword evidence="7 8" id="KW-0131">Cell cycle</keyword>
<dbReference type="RefSeq" id="WP_093044114.1">
    <property type="nucleotide sequence ID" value="NZ_FNQR01000005.1"/>
</dbReference>
<comment type="similarity">
    <text evidence="8">Belongs to the EzrA family.</text>
</comment>
<dbReference type="HAMAP" id="MF_00728">
    <property type="entry name" value="EzrA"/>
    <property type="match status" value="1"/>
</dbReference>
<evidence type="ECO:0000256" key="2">
    <source>
        <dbReference type="ARBA" id="ARBA00022692"/>
    </source>
</evidence>
<evidence type="ECO:0000256" key="4">
    <source>
        <dbReference type="ARBA" id="ARBA00023054"/>
    </source>
</evidence>
<evidence type="ECO:0000313" key="11">
    <source>
        <dbReference type="Proteomes" id="UP000198584"/>
    </source>
</evidence>
<gene>
    <name evidence="8" type="primary">ezrA</name>
    <name evidence="10" type="ORF">SAMN05421743_10550</name>
</gene>
<keyword evidence="3 8" id="KW-1133">Transmembrane helix</keyword>
<evidence type="ECO:0000256" key="6">
    <source>
        <dbReference type="ARBA" id="ARBA00023210"/>
    </source>
</evidence>
<keyword evidence="1 8" id="KW-0132">Cell division</keyword>
<dbReference type="InterPro" id="IPR010379">
    <property type="entry name" value="EzrA"/>
</dbReference>
<evidence type="ECO:0000256" key="3">
    <source>
        <dbReference type="ARBA" id="ARBA00022989"/>
    </source>
</evidence>
<evidence type="ECO:0000256" key="9">
    <source>
        <dbReference type="SAM" id="Phobius"/>
    </source>
</evidence>
<feature type="topological domain" description="Extracellular" evidence="8">
    <location>
        <begin position="1"/>
        <end position="2"/>
    </location>
</feature>